<evidence type="ECO:0000256" key="7">
    <source>
        <dbReference type="ARBA" id="ARBA00023136"/>
    </source>
</evidence>
<name>A0AAV7JAR6_9METZ</name>
<sequence>MRSICLSLLFIFGIPAIYCAIDPSLFDACDVTQTCFQGIPGSCNIECTPSNCRLLFTIEDIPSENRLLIGLHSDGNYRYMALGFSRDRLMRDTDVVACEKVSANSAVAKDSFNPGGRTNVYDNDDSAISNFTYEINGNIFSCSFTRDYLPPDLSTGYALNSSSFFLFLANRDAGSFGSQTSNLLQHTFTPCISESEVNLTNLTIIVSSSTDNTLVKAHGLMMILAWSVFIGTGVFMASYTKFLFNNGEWFHFHKYINSLAVIIALIGLVLIIYSVKGWRFGSVALWAHQLIGLASILLMLINPIIAAFRCRPQAKFRWIFRIIHQAVGYTSIILASTAICLGLSLYYALINRNLSVAVGFWLYICRLVTEWLFFIPLIIYVCFKGHKLNKCKDGEGKPLPKVKPFKLFFLNIFAPPKCPTGENRKIPEREWPILLLVLIGFIVYNLAFYIAIVIAIALSEEA</sequence>
<dbReference type="SMART" id="SM00665">
    <property type="entry name" value="B561"/>
    <property type="match status" value="1"/>
</dbReference>
<keyword evidence="3 8" id="KW-0812">Transmembrane</keyword>
<feature type="transmembrane region" description="Helical" evidence="8">
    <location>
        <begin position="360"/>
        <end position="383"/>
    </location>
</feature>
<reference evidence="12 13" key="1">
    <citation type="journal article" date="2023" name="BMC Biol.">
        <title>The compact genome of the sponge Oopsacas minuta (Hexactinellida) is lacking key metazoan core genes.</title>
        <authorList>
            <person name="Santini S."/>
            <person name="Schenkelaars Q."/>
            <person name="Jourda C."/>
            <person name="Duchesne M."/>
            <person name="Belahbib H."/>
            <person name="Rocher C."/>
            <person name="Selva M."/>
            <person name="Riesgo A."/>
            <person name="Vervoort M."/>
            <person name="Leys S.P."/>
            <person name="Kodjabachian L."/>
            <person name="Le Bivic A."/>
            <person name="Borchiellini C."/>
            <person name="Claverie J.M."/>
            <person name="Renard E."/>
        </authorList>
    </citation>
    <scope>NUCLEOTIDE SEQUENCE [LARGE SCALE GENOMIC DNA]</scope>
    <source>
        <strain evidence="12">SPO-2</strain>
    </source>
</reference>
<keyword evidence="4 9" id="KW-0732">Signal</keyword>
<dbReference type="Pfam" id="PF03351">
    <property type="entry name" value="DOMON"/>
    <property type="match status" value="1"/>
</dbReference>
<accession>A0AAV7JAR6</accession>
<protein>
    <recommendedName>
        <fullName evidence="14">Ferric-chelate reductase 1</fullName>
    </recommendedName>
</protein>
<feature type="signal peptide" evidence="9">
    <location>
        <begin position="1"/>
        <end position="19"/>
    </location>
</feature>
<proteinExistence type="predicted"/>
<feature type="transmembrane region" description="Helical" evidence="8">
    <location>
        <begin position="433"/>
        <end position="458"/>
    </location>
</feature>
<feature type="transmembrane region" description="Helical" evidence="8">
    <location>
        <begin position="255"/>
        <end position="273"/>
    </location>
</feature>
<dbReference type="GO" id="GO:0016020">
    <property type="term" value="C:membrane"/>
    <property type="evidence" value="ECO:0007669"/>
    <property type="project" value="UniProtKB-SubCell"/>
</dbReference>
<keyword evidence="6 8" id="KW-1133">Transmembrane helix</keyword>
<dbReference type="PANTHER" id="PTHR23130:SF171">
    <property type="entry name" value="OS01G0895300 PROTEIN"/>
    <property type="match status" value="1"/>
</dbReference>
<evidence type="ECO:0000313" key="12">
    <source>
        <dbReference type="EMBL" id="KAI6645811.1"/>
    </source>
</evidence>
<evidence type="ECO:0000256" key="3">
    <source>
        <dbReference type="ARBA" id="ARBA00022692"/>
    </source>
</evidence>
<dbReference type="PROSITE" id="PS50836">
    <property type="entry name" value="DOMON"/>
    <property type="match status" value="1"/>
</dbReference>
<feature type="transmembrane region" description="Helical" evidence="8">
    <location>
        <begin position="326"/>
        <end position="348"/>
    </location>
</feature>
<dbReference type="AlphaFoldDB" id="A0AAV7JAR6"/>
<evidence type="ECO:0000259" key="11">
    <source>
        <dbReference type="PROSITE" id="PS50939"/>
    </source>
</evidence>
<comment type="subcellular location">
    <subcellularLocation>
        <location evidence="1">Membrane</location>
    </subcellularLocation>
</comment>
<comment type="caution">
    <text evidence="12">The sequence shown here is derived from an EMBL/GenBank/DDBJ whole genome shotgun (WGS) entry which is preliminary data.</text>
</comment>
<evidence type="ECO:0008006" key="14">
    <source>
        <dbReference type="Google" id="ProtNLM"/>
    </source>
</evidence>
<evidence type="ECO:0000256" key="5">
    <source>
        <dbReference type="ARBA" id="ARBA00022982"/>
    </source>
</evidence>
<dbReference type="InterPro" id="IPR006593">
    <property type="entry name" value="Cyt_b561/ferric_Rdtase_TM"/>
</dbReference>
<evidence type="ECO:0000256" key="1">
    <source>
        <dbReference type="ARBA" id="ARBA00004370"/>
    </source>
</evidence>
<dbReference type="CDD" id="cd08760">
    <property type="entry name" value="Cyt_b561_FRRS1_like"/>
    <property type="match status" value="1"/>
</dbReference>
<evidence type="ECO:0000259" key="10">
    <source>
        <dbReference type="PROSITE" id="PS50836"/>
    </source>
</evidence>
<keyword evidence="13" id="KW-1185">Reference proteome</keyword>
<dbReference type="EMBL" id="JAKMXF010000365">
    <property type="protein sequence ID" value="KAI6645811.1"/>
    <property type="molecule type" value="Genomic_DNA"/>
</dbReference>
<evidence type="ECO:0000256" key="8">
    <source>
        <dbReference type="SAM" id="Phobius"/>
    </source>
</evidence>
<dbReference type="Proteomes" id="UP001165289">
    <property type="component" value="Unassembled WGS sequence"/>
</dbReference>
<evidence type="ECO:0000256" key="9">
    <source>
        <dbReference type="SAM" id="SignalP"/>
    </source>
</evidence>
<keyword evidence="7 8" id="KW-0472">Membrane</keyword>
<dbReference type="InterPro" id="IPR005018">
    <property type="entry name" value="DOMON_domain"/>
</dbReference>
<evidence type="ECO:0000256" key="2">
    <source>
        <dbReference type="ARBA" id="ARBA00022448"/>
    </source>
</evidence>
<dbReference type="Gene3D" id="1.20.120.1770">
    <property type="match status" value="1"/>
</dbReference>
<feature type="domain" description="Cytochrome b561" evidence="11">
    <location>
        <begin position="180"/>
        <end position="383"/>
    </location>
</feature>
<feature type="chain" id="PRO_5043664211" description="Ferric-chelate reductase 1" evidence="9">
    <location>
        <begin position="20"/>
        <end position="462"/>
    </location>
</feature>
<feature type="transmembrane region" description="Helical" evidence="8">
    <location>
        <begin position="219"/>
        <end position="243"/>
    </location>
</feature>
<evidence type="ECO:0000256" key="4">
    <source>
        <dbReference type="ARBA" id="ARBA00022729"/>
    </source>
</evidence>
<dbReference type="PANTHER" id="PTHR23130">
    <property type="entry name" value="CYTOCHROME B561 AND DOMON DOMAIN-CONTAINING PROTEIN"/>
    <property type="match status" value="1"/>
</dbReference>
<gene>
    <name evidence="12" type="ORF">LOD99_13073</name>
</gene>
<evidence type="ECO:0000313" key="13">
    <source>
        <dbReference type="Proteomes" id="UP001165289"/>
    </source>
</evidence>
<organism evidence="12 13">
    <name type="scientific">Oopsacas minuta</name>
    <dbReference type="NCBI Taxonomy" id="111878"/>
    <lineage>
        <taxon>Eukaryota</taxon>
        <taxon>Metazoa</taxon>
        <taxon>Porifera</taxon>
        <taxon>Hexactinellida</taxon>
        <taxon>Hexasterophora</taxon>
        <taxon>Lyssacinosida</taxon>
        <taxon>Leucopsacidae</taxon>
        <taxon>Oopsacas</taxon>
    </lineage>
</organism>
<keyword evidence="2" id="KW-0813">Transport</keyword>
<feature type="domain" description="DOMON" evidence="10">
    <location>
        <begin position="50"/>
        <end position="171"/>
    </location>
</feature>
<evidence type="ECO:0000256" key="6">
    <source>
        <dbReference type="ARBA" id="ARBA00022989"/>
    </source>
</evidence>
<feature type="transmembrane region" description="Helical" evidence="8">
    <location>
        <begin position="285"/>
        <end position="305"/>
    </location>
</feature>
<keyword evidence="5" id="KW-0249">Electron transport</keyword>
<dbReference type="PROSITE" id="PS50939">
    <property type="entry name" value="CYTOCHROME_B561"/>
    <property type="match status" value="1"/>
</dbReference>